<dbReference type="InterPro" id="IPR014056">
    <property type="entry name" value="TypeIITA-like_toxin_pred"/>
</dbReference>
<dbReference type="Pfam" id="PF05973">
    <property type="entry name" value="Gp49"/>
    <property type="match status" value="1"/>
</dbReference>
<reference evidence="1 2" key="1">
    <citation type="submission" date="2023-05" db="EMBL/GenBank/DDBJ databases">
        <authorList>
            <person name="Yin Y."/>
            <person name="Lu Z."/>
        </authorList>
    </citation>
    <scope>NUCLEOTIDE SEQUENCE [LARGE SCALE GENOMIC DNA]</scope>
    <source>
        <strain evidence="1 2">ZM22</strain>
    </source>
</reference>
<gene>
    <name evidence="1" type="ORF">QMY55_14620</name>
</gene>
<dbReference type="RefSeq" id="WP_283484921.1">
    <property type="nucleotide sequence ID" value="NZ_CP125947.1"/>
</dbReference>
<dbReference type="NCBIfam" id="TIGR02683">
    <property type="entry name" value="upstrm_HI1419"/>
    <property type="match status" value="1"/>
</dbReference>
<protein>
    <submittedName>
        <fullName evidence="1">Type II toxin-antitoxin system RelE/ParE family toxin</fullName>
    </submittedName>
</protein>
<dbReference type="InterPro" id="IPR009241">
    <property type="entry name" value="HigB-like"/>
</dbReference>
<dbReference type="EMBL" id="CP125947">
    <property type="protein sequence ID" value="WHS63764.1"/>
    <property type="molecule type" value="Genomic_DNA"/>
</dbReference>
<dbReference type="PANTHER" id="PTHR41791:SF1">
    <property type="entry name" value="SSL7039 PROTEIN"/>
    <property type="match status" value="1"/>
</dbReference>
<evidence type="ECO:0000313" key="2">
    <source>
        <dbReference type="Proteomes" id="UP001240697"/>
    </source>
</evidence>
<keyword evidence="2" id="KW-1185">Reference proteome</keyword>
<proteinExistence type="predicted"/>
<name>A0ABY8SL07_9BURK</name>
<organism evidence="1 2">
    <name type="scientific">Comamonas resistens</name>
    <dbReference type="NCBI Taxonomy" id="3046670"/>
    <lineage>
        <taxon>Bacteria</taxon>
        <taxon>Pseudomonadati</taxon>
        <taxon>Pseudomonadota</taxon>
        <taxon>Betaproteobacteria</taxon>
        <taxon>Burkholderiales</taxon>
        <taxon>Comamonadaceae</taxon>
        <taxon>Comamonas</taxon>
    </lineage>
</organism>
<accession>A0ABY8SL07</accession>
<dbReference type="PANTHER" id="PTHR41791">
    <property type="entry name" value="SSL7039 PROTEIN"/>
    <property type="match status" value="1"/>
</dbReference>
<evidence type="ECO:0000313" key="1">
    <source>
        <dbReference type="EMBL" id="WHS63764.1"/>
    </source>
</evidence>
<sequence length="98" mass="10730">MIQVLRTAAFDDWLQALRDKVGQRQVLARLTRLSLGNWGDCKPVGGEVTELRIDSGPGYRVYCWRAGDVVVVALGGGDKSTQQKDIAKAQAMVKELKG</sequence>
<dbReference type="PIRSF" id="PIRSF028744">
    <property type="entry name" value="Addict_mod_HI1419"/>
    <property type="match status" value="1"/>
</dbReference>
<dbReference type="Proteomes" id="UP001240697">
    <property type="component" value="Chromosome"/>
</dbReference>